<reference evidence="5 6" key="1">
    <citation type="submission" date="2019-01" db="EMBL/GenBank/DDBJ databases">
        <title>Genome sequencing of strain FW100M-8.</title>
        <authorList>
            <person name="Heo J."/>
            <person name="Kim S.-J."/>
            <person name="Kim J.-S."/>
            <person name="Hong S.-B."/>
            <person name="Kwon S.-W."/>
        </authorList>
    </citation>
    <scope>NUCLEOTIDE SEQUENCE [LARGE SCALE GENOMIC DNA]</scope>
    <source>
        <strain evidence="5 6">FW100M-8</strain>
    </source>
</reference>
<keyword evidence="6" id="KW-1185">Reference proteome</keyword>
<comment type="similarity">
    <text evidence="3">Belongs to the flavoredoxin family.</text>
</comment>
<organism evidence="5 6">
    <name type="scientific">Agromyces protaetiae</name>
    <dbReference type="NCBI Taxonomy" id="2509455"/>
    <lineage>
        <taxon>Bacteria</taxon>
        <taxon>Bacillati</taxon>
        <taxon>Actinomycetota</taxon>
        <taxon>Actinomycetes</taxon>
        <taxon>Micrococcales</taxon>
        <taxon>Microbacteriaceae</taxon>
        <taxon>Agromyces</taxon>
    </lineage>
</organism>
<protein>
    <submittedName>
        <fullName evidence="5">Flavin reductase family protein</fullName>
    </submittedName>
</protein>
<proteinExistence type="inferred from homology"/>
<comment type="cofactor">
    <cofactor evidence="1">
        <name>FMN</name>
        <dbReference type="ChEBI" id="CHEBI:58210"/>
    </cofactor>
</comment>
<accession>A0A4P6FGB0</accession>
<evidence type="ECO:0000313" key="6">
    <source>
        <dbReference type="Proteomes" id="UP000291259"/>
    </source>
</evidence>
<evidence type="ECO:0000256" key="3">
    <source>
        <dbReference type="ARBA" id="ARBA00038054"/>
    </source>
</evidence>
<evidence type="ECO:0000313" key="5">
    <source>
        <dbReference type="EMBL" id="QAY74965.1"/>
    </source>
</evidence>
<dbReference type="GO" id="GO:0016646">
    <property type="term" value="F:oxidoreductase activity, acting on the CH-NH group of donors, NAD or NADP as acceptor"/>
    <property type="evidence" value="ECO:0007669"/>
    <property type="project" value="UniProtKB-ARBA"/>
</dbReference>
<dbReference type="PANTHER" id="PTHR43567">
    <property type="entry name" value="FLAVOREDOXIN-RELATED-RELATED"/>
    <property type="match status" value="1"/>
</dbReference>
<name>A0A4P6FGB0_9MICO</name>
<dbReference type="KEGG" id="agf:ET445_10150"/>
<dbReference type="OrthoDB" id="9794638at2"/>
<dbReference type="Gene3D" id="2.30.110.10">
    <property type="entry name" value="Electron Transport, Fmn-binding Protein, Chain A"/>
    <property type="match status" value="1"/>
</dbReference>
<feature type="domain" description="Flavin reductase like" evidence="4">
    <location>
        <begin position="23"/>
        <end position="194"/>
    </location>
</feature>
<dbReference type="InterPro" id="IPR012349">
    <property type="entry name" value="Split_barrel_FMN-bd"/>
</dbReference>
<dbReference type="AlphaFoldDB" id="A0A4P6FGB0"/>
<dbReference type="EMBL" id="CP035491">
    <property type="protein sequence ID" value="QAY74965.1"/>
    <property type="molecule type" value="Genomic_DNA"/>
</dbReference>
<sequence>MPPGAARVSAPAHVVVEPSVLYVGTPAYLIATENPDGTPNLAPASSYWALGRMLVLGIEVDGQTAANLLVRPGITVNFPSSDLWQAVARLGALTGRDPVPDAKAARYRYEKDKFEASGLTPEASDLVRPPRVAECRLQFEATVRRTTEGLDGGYLMVEAEVVRVHADPAILDPTGEHIDPTRWNPLVYAFRHFFERGVEVGWLASSPTAPHAPVLDGP</sequence>
<dbReference type="PANTHER" id="PTHR43567:SF1">
    <property type="entry name" value="FLAVOREDOXIN"/>
    <property type="match status" value="1"/>
</dbReference>
<dbReference type="InterPro" id="IPR002563">
    <property type="entry name" value="Flavin_Rdtase-like_dom"/>
</dbReference>
<evidence type="ECO:0000259" key="4">
    <source>
        <dbReference type="Pfam" id="PF01613"/>
    </source>
</evidence>
<evidence type="ECO:0000256" key="1">
    <source>
        <dbReference type="ARBA" id="ARBA00001917"/>
    </source>
</evidence>
<dbReference type="Pfam" id="PF01613">
    <property type="entry name" value="Flavin_Reduct"/>
    <property type="match status" value="1"/>
</dbReference>
<evidence type="ECO:0000256" key="2">
    <source>
        <dbReference type="ARBA" id="ARBA00022630"/>
    </source>
</evidence>
<keyword evidence="2" id="KW-0285">Flavoprotein</keyword>
<dbReference type="SUPFAM" id="SSF50475">
    <property type="entry name" value="FMN-binding split barrel"/>
    <property type="match status" value="1"/>
</dbReference>
<dbReference type="GO" id="GO:0010181">
    <property type="term" value="F:FMN binding"/>
    <property type="evidence" value="ECO:0007669"/>
    <property type="project" value="InterPro"/>
</dbReference>
<dbReference type="InterPro" id="IPR052174">
    <property type="entry name" value="Flavoredoxin"/>
</dbReference>
<dbReference type="Proteomes" id="UP000291259">
    <property type="component" value="Chromosome"/>
</dbReference>
<gene>
    <name evidence="5" type="ORF">ET445_10150</name>
</gene>